<organism evidence="1 2">
    <name type="scientific">Eimeria mitis</name>
    <dbReference type="NCBI Taxonomy" id="44415"/>
    <lineage>
        <taxon>Eukaryota</taxon>
        <taxon>Sar</taxon>
        <taxon>Alveolata</taxon>
        <taxon>Apicomplexa</taxon>
        <taxon>Conoidasida</taxon>
        <taxon>Coccidia</taxon>
        <taxon>Eucoccidiorida</taxon>
        <taxon>Eimeriorina</taxon>
        <taxon>Eimeriidae</taxon>
        <taxon>Eimeria</taxon>
    </lineage>
</organism>
<dbReference type="RefSeq" id="XP_013358142.1">
    <property type="nucleotide sequence ID" value="XM_013502688.1"/>
</dbReference>
<reference evidence="1" key="1">
    <citation type="submission" date="2013-10" db="EMBL/GenBank/DDBJ databases">
        <title>Genomic analysis of the causative agents of coccidiosis in chickens.</title>
        <authorList>
            <person name="Reid A.J."/>
            <person name="Blake D."/>
            <person name="Billington K."/>
            <person name="Browne H."/>
            <person name="Dunn M."/>
            <person name="Hung S."/>
            <person name="Kawahara F."/>
            <person name="Miranda-Saavedra D."/>
            <person name="Mourier T."/>
            <person name="Nagra H."/>
            <person name="Otto T.D."/>
            <person name="Rawlings N."/>
            <person name="Sanchez A."/>
            <person name="Sanders M."/>
            <person name="Subramaniam C."/>
            <person name="Tay Y."/>
            <person name="Dear P."/>
            <person name="Doerig C."/>
            <person name="Gruber A."/>
            <person name="Parkinson J."/>
            <person name="Shirley M."/>
            <person name="Wan K.L."/>
            <person name="Berriman M."/>
            <person name="Tomley F."/>
            <person name="Pain A."/>
        </authorList>
    </citation>
    <scope>NUCLEOTIDE SEQUENCE [LARGE SCALE GENOMIC DNA]</scope>
    <source>
        <strain evidence="1">Houghton</strain>
    </source>
</reference>
<proteinExistence type="predicted"/>
<gene>
    <name evidence="1" type="ORF">EMH_0026920</name>
</gene>
<dbReference type="EMBL" id="HG688701">
    <property type="protein sequence ID" value="CDJ35564.1"/>
    <property type="molecule type" value="Genomic_DNA"/>
</dbReference>
<evidence type="ECO:0000313" key="1">
    <source>
        <dbReference type="EMBL" id="CDJ35564.1"/>
    </source>
</evidence>
<protein>
    <submittedName>
        <fullName evidence="1">F5/8 type C domain-containing protein, putative</fullName>
    </submittedName>
</protein>
<dbReference type="GeneID" id="25377558"/>
<dbReference type="AlphaFoldDB" id="U6KC83"/>
<name>U6KC83_9EIME</name>
<dbReference type="Proteomes" id="UP000030744">
    <property type="component" value="Unassembled WGS sequence"/>
</dbReference>
<dbReference type="VEuPathDB" id="ToxoDB:EMH_0026920"/>
<accession>U6KC83</accession>
<evidence type="ECO:0000313" key="2">
    <source>
        <dbReference type="Proteomes" id="UP000030744"/>
    </source>
</evidence>
<sequence length="154" mass="16915">MIHLLSVAVAASFDGAEPFQEVIPFQDVNSAGPQFNQVLTFGHPVQLKAIRLRMKNPQSQFFGINLVQLLGGGFPIIRIQSGITSPHQDLCLQSDEQGDIVLDGCLTSAAAADERALWQFTERVLKENIVQEGGQVVAGDCNKEFNYEDGRSIW</sequence>
<dbReference type="OrthoDB" id="414826at2759"/>
<reference evidence="1" key="2">
    <citation type="submission" date="2013-10" db="EMBL/GenBank/DDBJ databases">
        <authorList>
            <person name="Aslett M."/>
        </authorList>
    </citation>
    <scope>NUCLEOTIDE SEQUENCE [LARGE SCALE GENOMIC DNA]</scope>
    <source>
        <strain evidence="1">Houghton</strain>
    </source>
</reference>
<keyword evidence="2" id="KW-1185">Reference proteome</keyword>